<reference evidence="2" key="1">
    <citation type="submission" date="2016-10" db="EMBL/GenBank/DDBJ databases">
        <authorList>
            <person name="Chevignon G."/>
        </authorList>
    </citation>
    <scope>NUCLEOTIDE SEQUENCE [LARGE SCALE GENOMIC DNA]</scope>
    <source>
        <strain evidence="2">ZA17</strain>
    </source>
</reference>
<reference evidence="2" key="2">
    <citation type="submission" date="2017-11" db="EMBL/GenBank/DDBJ databases">
        <title>PacBio sequencing of new strain of the secondary endosymbiont Candidatus Hamiltonella defensa.</title>
        <authorList>
            <person name="Strand M.R."/>
            <person name="Oliver K."/>
        </authorList>
    </citation>
    <scope>NUCLEOTIDE SEQUENCE [LARGE SCALE GENOMIC DNA]</scope>
    <source>
        <strain evidence="2">ZA17</strain>
    </source>
</reference>
<accession>A0A2D3SZ35</accession>
<organism evidence="1 2">
    <name type="scientific">Candidatus Williamhamiltonella defendens</name>
    <dbReference type="NCBI Taxonomy" id="138072"/>
    <lineage>
        <taxon>Bacteria</taxon>
        <taxon>Pseudomonadati</taxon>
        <taxon>Pseudomonadota</taxon>
        <taxon>Gammaproteobacteria</taxon>
        <taxon>Enterobacterales</taxon>
        <taxon>Enterobacteriaceae</taxon>
        <taxon>aphid secondary symbionts</taxon>
        <taxon>Candidatus Williamhamiltonella</taxon>
    </lineage>
</organism>
<name>A0A2D3SZ35_9ENTR</name>
<proteinExistence type="predicted"/>
<dbReference type="EMBL" id="CP017613">
    <property type="protein sequence ID" value="ATW34322.1"/>
    <property type="molecule type" value="Genomic_DNA"/>
</dbReference>
<evidence type="ECO:0000313" key="2">
    <source>
        <dbReference type="Proteomes" id="UP000229055"/>
    </source>
</evidence>
<protein>
    <submittedName>
        <fullName evidence="1">Uncharacterized protein</fullName>
    </submittedName>
</protein>
<evidence type="ECO:0000313" key="1">
    <source>
        <dbReference type="EMBL" id="ATW34322.1"/>
    </source>
</evidence>
<gene>
    <name evidence="1" type="ORF">BJP43_08735</name>
</gene>
<sequence length="79" mass="9117">MSDCYHRKPFLKGIFRGTEKSACLIAKEEARYALNVMIMTKQAFNEERSNPLNLQKRYAHTNAHSWVVCPLKTLIDQGC</sequence>
<dbReference type="Proteomes" id="UP000229055">
    <property type="component" value="Chromosome"/>
</dbReference>
<dbReference type="AlphaFoldDB" id="A0A2D3SZ35"/>